<dbReference type="GO" id="GO:0000184">
    <property type="term" value="P:nuclear-transcribed mRNA catabolic process, nonsense-mediated decay"/>
    <property type="evidence" value="ECO:0007669"/>
    <property type="project" value="UniProtKB-KW"/>
</dbReference>
<keyword evidence="6" id="KW-1185">Reference proteome</keyword>
<feature type="domain" description="DNA/RNA-binding" evidence="3">
    <location>
        <begin position="172"/>
        <end position="415"/>
    </location>
</feature>
<evidence type="ECO:0008006" key="7">
    <source>
        <dbReference type="Google" id="ProtNLM"/>
    </source>
</evidence>
<evidence type="ECO:0000313" key="5">
    <source>
        <dbReference type="EMBL" id="CAH1401935.1"/>
    </source>
</evidence>
<name>A0A9P0MRG2_NEZVI</name>
<dbReference type="SUPFAM" id="SSF48452">
    <property type="entry name" value="TPR-like"/>
    <property type="match status" value="1"/>
</dbReference>
<organism evidence="5 6">
    <name type="scientific">Nezara viridula</name>
    <name type="common">Southern green stink bug</name>
    <name type="synonym">Cimex viridulus</name>
    <dbReference type="NCBI Taxonomy" id="85310"/>
    <lineage>
        <taxon>Eukaryota</taxon>
        <taxon>Metazoa</taxon>
        <taxon>Ecdysozoa</taxon>
        <taxon>Arthropoda</taxon>
        <taxon>Hexapoda</taxon>
        <taxon>Insecta</taxon>
        <taxon>Pterygota</taxon>
        <taxon>Neoptera</taxon>
        <taxon>Paraneoptera</taxon>
        <taxon>Hemiptera</taxon>
        <taxon>Heteroptera</taxon>
        <taxon>Panheteroptera</taxon>
        <taxon>Pentatomomorpha</taxon>
        <taxon>Pentatomoidea</taxon>
        <taxon>Pentatomidae</taxon>
        <taxon>Pentatominae</taxon>
        <taxon>Nezara</taxon>
    </lineage>
</organism>
<evidence type="ECO:0000259" key="3">
    <source>
        <dbReference type="Pfam" id="PF10373"/>
    </source>
</evidence>
<dbReference type="InterPro" id="IPR045153">
    <property type="entry name" value="Est1/Ebs1-like"/>
</dbReference>
<feature type="domain" description="Telomerase activating protein Est1-like N-terminal" evidence="4">
    <location>
        <begin position="58"/>
        <end position="168"/>
    </location>
</feature>
<dbReference type="OrthoDB" id="69928at2759"/>
<evidence type="ECO:0000256" key="2">
    <source>
        <dbReference type="SAM" id="MobiDB-lite"/>
    </source>
</evidence>
<gene>
    <name evidence="5" type="ORF">NEZAVI_LOCUS10870</name>
</gene>
<dbReference type="PANTHER" id="PTHR15696:SF5">
    <property type="entry name" value="NONSENSE-MEDIATED MRNA DECAY FACTOR SMG7"/>
    <property type="match status" value="1"/>
</dbReference>
<evidence type="ECO:0000313" key="6">
    <source>
        <dbReference type="Proteomes" id="UP001152798"/>
    </source>
</evidence>
<dbReference type="Gene3D" id="1.25.40.10">
    <property type="entry name" value="Tetratricopeptide repeat domain"/>
    <property type="match status" value="1"/>
</dbReference>
<protein>
    <recommendedName>
        <fullName evidence="7">Protein SMG7</fullName>
    </recommendedName>
</protein>
<dbReference type="Pfam" id="PF10373">
    <property type="entry name" value="EST1_DNA_bind"/>
    <property type="match status" value="1"/>
</dbReference>
<keyword evidence="1" id="KW-0866">Nonsense-mediated mRNA decay</keyword>
<dbReference type="Proteomes" id="UP001152798">
    <property type="component" value="Chromosome 5"/>
</dbReference>
<evidence type="ECO:0000259" key="4">
    <source>
        <dbReference type="Pfam" id="PF10374"/>
    </source>
</evidence>
<dbReference type="InterPro" id="IPR011990">
    <property type="entry name" value="TPR-like_helical_dom_sf"/>
</dbReference>
<dbReference type="EMBL" id="OV725081">
    <property type="protein sequence ID" value="CAH1401935.1"/>
    <property type="molecule type" value="Genomic_DNA"/>
</dbReference>
<dbReference type="InterPro" id="IPR018834">
    <property type="entry name" value="DNA/RNA-bd_Est1-type"/>
</dbReference>
<feature type="region of interest" description="Disordered" evidence="2">
    <location>
        <begin position="467"/>
        <end position="493"/>
    </location>
</feature>
<dbReference type="AlphaFoldDB" id="A0A9P0MRG2"/>
<dbReference type="Pfam" id="PF10374">
    <property type="entry name" value="EST1"/>
    <property type="match status" value="1"/>
</dbReference>
<dbReference type="InterPro" id="IPR019458">
    <property type="entry name" value="Est1-like_N"/>
</dbReference>
<sequence>MVSRVAVESLKKAEDLKEITSNLQKMDYNCNIWPAQQQLQKIYHDVLILDLEYALDKKVEQDLWNYCFKNYIASLQSSAKDKKANGIHVQNRLSWFLDCASGFYLSLLQEICSVFNLDLPFMRHDTLFGFKRYVNENVVINRPERSSCYYICQHCLVHLGDVARYRNQMIQAESFYRHAVELGSSSGHPYNQLALLEASRDRLSTVFFYTRSIAVAHKFPAAITNLANTLMKSSKFEVPGDGGKMSVAEYEAAFLHLHSLLYLTQDTASALRILYCLNQSLTPLIATQEFTPWKLIQMAVITIFMYTQMDGNKEVSKVLADHLVGFLNALLVPLYTMSPESVLDYFALPPVKVVLCWLKAEPSAVVALNRQHLWRGLTKLLNLLRSSHATTPVNFINAALPEDTDLQGFLPLEPEFSSLTFSGEPLQEDVAKKLRAFRLIKYGEWLSMKPDLKPIFISENGQFEVSRFPTNASTPPDNNQKLSPLNSGNVQDNWKSRSRQNVALQSFLKKSKPQVNEKSLEINSVLEWQDKNQLSAPWWPQGGSQKDETPAWVNQDILLMSNQLSNYNIKTEGTYTLFSGTSENPSMITNNLLQSNSTVPLANHQSLWSGPGPSPLERLLEQQKQMRSASEYDT</sequence>
<reference evidence="5" key="1">
    <citation type="submission" date="2022-01" db="EMBL/GenBank/DDBJ databases">
        <authorList>
            <person name="King R."/>
        </authorList>
    </citation>
    <scope>NUCLEOTIDE SEQUENCE</scope>
</reference>
<accession>A0A9P0MRG2</accession>
<dbReference type="PANTHER" id="PTHR15696">
    <property type="entry name" value="SMG-7 SUPPRESSOR WITH MORPHOLOGICAL EFFECT ON GENITALIA PROTEIN 7"/>
    <property type="match status" value="1"/>
</dbReference>
<dbReference type="GO" id="GO:0042162">
    <property type="term" value="F:telomeric DNA binding"/>
    <property type="evidence" value="ECO:0007669"/>
    <property type="project" value="TreeGrafter"/>
</dbReference>
<dbReference type="GO" id="GO:0070034">
    <property type="term" value="F:telomerase RNA binding"/>
    <property type="evidence" value="ECO:0007669"/>
    <property type="project" value="TreeGrafter"/>
</dbReference>
<evidence type="ECO:0000256" key="1">
    <source>
        <dbReference type="ARBA" id="ARBA00023161"/>
    </source>
</evidence>
<dbReference type="GO" id="GO:0005697">
    <property type="term" value="C:telomerase holoenzyme complex"/>
    <property type="evidence" value="ECO:0007669"/>
    <property type="project" value="TreeGrafter"/>
</dbReference>
<proteinExistence type="predicted"/>